<dbReference type="GO" id="GO:0004346">
    <property type="term" value="F:glucose-6-phosphatase activity"/>
    <property type="evidence" value="ECO:0007669"/>
    <property type="project" value="UniProtKB-EC"/>
</dbReference>
<dbReference type="RefSeq" id="XP_020649642.1">
    <property type="nucleotide sequence ID" value="XM_020793983.2"/>
</dbReference>
<feature type="transmembrane region" description="Helical" evidence="12">
    <location>
        <begin position="215"/>
        <end position="235"/>
    </location>
</feature>
<sequence length="416" mass="46497">MYVCNVRSSLQGGIYRQVSQSSGGNKVNSPHQIYSNRIPVLPLASRTSGKCSSCVPCRGQTDAGNWSFLIMDAFYSSGVWIAEILQTSLPGLEEFWLWVTFLGDPKCVFIIYFPLAYFLLDQKVGVKVLWLGLISEWLNLVSKWFLFGERPFWWMFESGFYKKEDGFPRQFPASCETGPGSPSGHCMITGAALWPVATTLTARISQHSKSQIAKVVPMQVYLLLLLAVGLSRVFILAHFPHQVLAGILAGISLGWLLQSRVPLERELPFYLWSSLSLLLSTLTTYWILIALGIDLSWSINLATKWCANPRWIRMDTRPFASLCRDVATALGLGLAFHSSSYNQQKGKEYGWLQRGCCAILTLGLLRLLSDAAQPEGVALWYGVSFVKYATFPWVVVALLPRVVSAMTSRMTSPHKE</sequence>
<dbReference type="InterPro" id="IPR036938">
    <property type="entry name" value="PAP2/HPO_sf"/>
</dbReference>
<keyword evidence="9 12" id="KW-1133">Transmembrane helix</keyword>
<evidence type="ECO:0000259" key="13">
    <source>
        <dbReference type="SMART" id="SM00014"/>
    </source>
</evidence>
<evidence type="ECO:0000256" key="1">
    <source>
        <dbReference type="ARBA" id="ARBA00004477"/>
    </source>
</evidence>
<organism evidence="14 15">
    <name type="scientific">Pogona vitticeps</name>
    <name type="common">central bearded dragon</name>
    <dbReference type="NCBI Taxonomy" id="103695"/>
    <lineage>
        <taxon>Eukaryota</taxon>
        <taxon>Metazoa</taxon>
        <taxon>Chordata</taxon>
        <taxon>Craniata</taxon>
        <taxon>Vertebrata</taxon>
        <taxon>Euteleostomi</taxon>
        <taxon>Lepidosauria</taxon>
        <taxon>Squamata</taxon>
        <taxon>Bifurcata</taxon>
        <taxon>Unidentata</taxon>
        <taxon>Episquamata</taxon>
        <taxon>Toxicofera</taxon>
        <taxon>Iguania</taxon>
        <taxon>Acrodonta</taxon>
        <taxon>Agamidae</taxon>
        <taxon>Amphibolurinae</taxon>
        <taxon>Pogona</taxon>
    </lineage>
</organism>
<feature type="transmembrane region" description="Helical" evidence="12">
    <location>
        <begin position="269"/>
        <end position="293"/>
    </location>
</feature>
<dbReference type="Gene3D" id="1.20.144.10">
    <property type="entry name" value="Phosphatidic acid phosphatase type 2/haloperoxidase"/>
    <property type="match status" value="1"/>
</dbReference>
<dbReference type="GeneID" id="110079146"/>
<dbReference type="GO" id="GO:0005789">
    <property type="term" value="C:endoplasmic reticulum membrane"/>
    <property type="evidence" value="ECO:0007669"/>
    <property type="project" value="UniProtKB-SubCell"/>
</dbReference>
<dbReference type="OrthoDB" id="6416209at2759"/>
<dbReference type="SMART" id="SM00014">
    <property type="entry name" value="acidPPc"/>
    <property type="match status" value="1"/>
</dbReference>
<evidence type="ECO:0000256" key="8">
    <source>
        <dbReference type="ARBA" id="ARBA00022824"/>
    </source>
</evidence>
<dbReference type="InParanoid" id="A0A6J0TN09"/>
<dbReference type="CTD" id="92579"/>
<feature type="transmembrane region" description="Helical" evidence="12">
    <location>
        <begin position="241"/>
        <end position="257"/>
    </location>
</feature>
<dbReference type="AlphaFoldDB" id="A0A6J0TN09"/>
<feature type="domain" description="Phosphatidic acid phosphatase type 2/haloperoxidase" evidence="13">
    <location>
        <begin position="126"/>
        <end position="258"/>
    </location>
</feature>
<dbReference type="FunFam" id="1.20.144.10:FF:000018">
    <property type="entry name" value="Glucose-6-phosphatase"/>
    <property type="match status" value="1"/>
</dbReference>
<dbReference type="InterPro" id="IPR000326">
    <property type="entry name" value="PAP2/HPO"/>
</dbReference>
<evidence type="ECO:0000256" key="2">
    <source>
        <dbReference type="ARBA" id="ARBA00004742"/>
    </source>
</evidence>
<keyword evidence="5" id="KW-0312">Gluconeogenesis</keyword>
<keyword evidence="8" id="KW-0256">Endoplasmic reticulum</keyword>
<dbReference type="PANTHER" id="PTHR12591">
    <property type="entry name" value="GLUCOSE-6-PHOSPHATASE"/>
    <property type="match status" value="1"/>
</dbReference>
<keyword evidence="7" id="KW-0378">Hydrolase</keyword>
<evidence type="ECO:0000256" key="11">
    <source>
        <dbReference type="ARBA" id="ARBA00039337"/>
    </source>
</evidence>
<evidence type="ECO:0000256" key="5">
    <source>
        <dbReference type="ARBA" id="ARBA00022432"/>
    </source>
</evidence>
<protein>
    <recommendedName>
        <fullName evidence="11">Glucose-6-phosphatase 3</fullName>
        <ecNumber evidence="4">3.1.3.9</ecNumber>
    </recommendedName>
</protein>
<dbReference type="PANTHER" id="PTHR12591:SF2">
    <property type="entry name" value="GLUCOSE-6-PHOSPHATASE 3"/>
    <property type="match status" value="1"/>
</dbReference>
<keyword evidence="10 12" id="KW-0472">Membrane</keyword>
<evidence type="ECO:0000256" key="10">
    <source>
        <dbReference type="ARBA" id="ARBA00023136"/>
    </source>
</evidence>
<evidence type="ECO:0000256" key="9">
    <source>
        <dbReference type="ARBA" id="ARBA00022989"/>
    </source>
</evidence>
<name>A0A6J0TN09_9SAUR</name>
<gene>
    <name evidence="15" type="primary">G6PC3</name>
</gene>
<keyword evidence="14" id="KW-1185">Reference proteome</keyword>
<dbReference type="KEGG" id="pvt:110079146"/>
<dbReference type="SUPFAM" id="SSF48317">
    <property type="entry name" value="Acid phosphatase/Vanadium-dependent haloperoxidase"/>
    <property type="match status" value="1"/>
</dbReference>
<comment type="similarity">
    <text evidence="3">Belongs to the glucose-6-phosphatase family.</text>
</comment>
<evidence type="ECO:0000256" key="6">
    <source>
        <dbReference type="ARBA" id="ARBA00022692"/>
    </source>
</evidence>
<feature type="transmembrane region" description="Helical" evidence="12">
    <location>
        <begin position="95"/>
        <end position="120"/>
    </location>
</feature>
<accession>A0A6J0TN09</accession>
<evidence type="ECO:0000256" key="7">
    <source>
        <dbReference type="ARBA" id="ARBA00022801"/>
    </source>
</evidence>
<comment type="pathway">
    <text evidence="2">Carbohydrate biosynthesis; gluconeogenesis.</text>
</comment>
<comment type="subcellular location">
    <subcellularLocation>
        <location evidence="1">Endoplasmic reticulum membrane</location>
        <topology evidence="1">Multi-pass membrane protein</topology>
    </subcellularLocation>
</comment>
<feature type="transmembrane region" description="Helical" evidence="12">
    <location>
        <begin position="380"/>
        <end position="400"/>
    </location>
</feature>
<keyword evidence="6 12" id="KW-0812">Transmembrane</keyword>
<evidence type="ECO:0000313" key="15">
    <source>
        <dbReference type="RefSeq" id="XP_020649642.1"/>
    </source>
</evidence>
<dbReference type="GO" id="GO:0006094">
    <property type="term" value="P:gluconeogenesis"/>
    <property type="evidence" value="ECO:0007669"/>
    <property type="project" value="UniProtKB-KW"/>
</dbReference>
<evidence type="ECO:0000256" key="4">
    <source>
        <dbReference type="ARBA" id="ARBA00012634"/>
    </source>
</evidence>
<proteinExistence type="inferred from homology"/>
<evidence type="ECO:0000313" key="14">
    <source>
        <dbReference type="Proteomes" id="UP001652642"/>
    </source>
</evidence>
<dbReference type="Pfam" id="PF01569">
    <property type="entry name" value="PAP2"/>
    <property type="match status" value="1"/>
</dbReference>
<evidence type="ECO:0000256" key="12">
    <source>
        <dbReference type="SAM" id="Phobius"/>
    </source>
</evidence>
<dbReference type="Proteomes" id="UP001652642">
    <property type="component" value="Chromosome 6"/>
</dbReference>
<reference evidence="15" key="1">
    <citation type="submission" date="2025-08" db="UniProtKB">
        <authorList>
            <consortium name="RefSeq"/>
        </authorList>
    </citation>
    <scope>IDENTIFICATION</scope>
</reference>
<dbReference type="EC" id="3.1.3.9" evidence="4"/>
<evidence type="ECO:0000256" key="3">
    <source>
        <dbReference type="ARBA" id="ARBA00009266"/>
    </source>
</evidence>
<dbReference type="GO" id="GO:0051156">
    <property type="term" value="P:glucose 6-phosphate metabolic process"/>
    <property type="evidence" value="ECO:0007669"/>
    <property type="project" value="TreeGrafter"/>
</dbReference>